<name>A0A2T0A3G1_RHOTO</name>
<gene>
    <name evidence="2" type="ORF">AAT19DRAFT_16472</name>
</gene>
<dbReference type="AlphaFoldDB" id="A0A2T0A3G1"/>
<feature type="compositionally biased region" description="Low complexity" evidence="1">
    <location>
        <begin position="193"/>
        <end position="208"/>
    </location>
</feature>
<protein>
    <submittedName>
        <fullName evidence="2">Uncharacterized protein</fullName>
    </submittedName>
</protein>
<evidence type="ECO:0000313" key="3">
    <source>
        <dbReference type="Proteomes" id="UP000239560"/>
    </source>
</evidence>
<accession>A0A2T0A3G1</accession>
<sequence>EEDRVGLAFSNRRYLDSPRPLLALSSATGEDLVVWQSFFRPRCLEIATPGTCPRAASRKVPTSGHTHLFLPLALHTAHRTPHSHSQTLTNNAHDALAPPHLDRPHARRHPCLPPLRLARRFLGPSPARHGLSSPEEGVLPVAVRQERRGSQAGSVVLAVSWPCLPPKSLAAFLRRRRTDAVVPFTASSPPTRWATSGPSSASSEPSASAWATITTGLTGSTATSSTEQLSSRSRTGALLSYHHPVISTLSTS</sequence>
<organism evidence="2 3">
    <name type="scientific">Rhodotorula toruloides</name>
    <name type="common">Yeast</name>
    <name type="synonym">Rhodosporidium toruloides</name>
    <dbReference type="NCBI Taxonomy" id="5286"/>
    <lineage>
        <taxon>Eukaryota</taxon>
        <taxon>Fungi</taxon>
        <taxon>Dikarya</taxon>
        <taxon>Basidiomycota</taxon>
        <taxon>Pucciniomycotina</taxon>
        <taxon>Microbotryomycetes</taxon>
        <taxon>Sporidiobolales</taxon>
        <taxon>Sporidiobolaceae</taxon>
        <taxon>Rhodotorula</taxon>
    </lineage>
</organism>
<proteinExistence type="predicted"/>
<evidence type="ECO:0000256" key="1">
    <source>
        <dbReference type="SAM" id="MobiDB-lite"/>
    </source>
</evidence>
<dbReference type="EMBL" id="LCTV02000009">
    <property type="protein sequence ID" value="PRQ72548.1"/>
    <property type="molecule type" value="Genomic_DNA"/>
</dbReference>
<feature type="region of interest" description="Disordered" evidence="1">
    <location>
        <begin position="186"/>
        <end position="208"/>
    </location>
</feature>
<comment type="caution">
    <text evidence="2">The sequence shown here is derived from an EMBL/GenBank/DDBJ whole genome shotgun (WGS) entry which is preliminary data.</text>
</comment>
<evidence type="ECO:0000313" key="2">
    <source>
        <dbReference type="EMBL" id="PRQ72548.1"/>
    </source>
</evidence>
<feature type="non-terminal residue" evidence="2">
    <location>
        <position position="1"/>
    </location>
</feature>
<dbReference type="Proteomes" id="UP000239560">
    <property type="component" value="Unassembled WGS sequence"/>
</dbReference>
<reference evidence="2 3" key="1">
    <citation type="journal article" date="2018" name="Elife">
        <title>Functional genomics of lipid metabolism in the oleaginous yeast Rhodosporidium toruloides.</title>
        <authorList>
            <person name="Coradetti S.T."/>
            <person name="Pinel D."/>
            <person name="Geiselman G."/>
            <person name="Ito M."/>
            <person name="Mondo S."/>
            <person name="Reilly M.C."/>
            <person name="Cheng Y.F."/>
            <person name="Bauer S."/>
            <person name="Grigoriev I."/>
            <person name="Gladden J.M."/>
            <person name="Simmons B.A."/>
            <person name="Brem R."/>
            <person name="Arkin A.P."/>
            <person name="Skerker J.M."/>
        </authorList>
    </citation>
    <scope>NUCLEOTIDE SEQUENCE [LARGE SCALE GENOMIC DNA]</scope>
    <source>
        <strain evidence="2 3">NBRC 0880</strain>
    </source>
</reference>